<evidence type="ECO:0000313" key="2">
    <source>
        <dbReference type="Proteomes" id="UP000799750"/>
    </source>
</evidence>
<organism evidence="1 2">
    <name type="scientific">Lophium mytilinum</name>
    <dbReference type="NCBI Taxonomy" id="390894"/>
    <lineage>
        <taxon>Eukaryota</taxon>
        <taxon>Fungi</taxon>
        <taxon>Dikarya</taxon>
        <taxon>Ascomycota</taxon>
        <taxon>Pezizomycotina</taxon>
        <taxon>Dothideomycetes</taxon>
        <taxon>Pleosporomycetidae</taxon>
        <taxon>Mytilinidiales</taxon>
        <taxon>Mytilinidiaceae</taxon>
        <taxon>Lophium</taxon>
    </lineage>
</organism>
<name>A0A6A6R8R1_9PEZI</name>
<protein>
    <submittedName>
        <fullName evidence="1">Uncharacterized protein</fullName>
    </submittedName>
</protein>
<proteinExistence type="predicted"/>
<gene>
    <name evidence="1" type="ORF">BU16DRAFT_522143</name>
</gene>
<dbReference type="OrthoDB" id="437457at2759"/>
<accession>A0A6A6R8R1</accession>
<reference evidence="1" key="1">
    <citation type="journal article" date="2020" name="Stud. Mycol.">
        <title>101 Dothideomycetes genomes: a test case for predicting lifestyles and emergence of pathogens.</title>
        <authorList>
            <person name="Haridas S."/>
            <person name="Albert R."/>
            <person name="Binder M."/>
            <person name="Bloem J."/>
            <person name="Labutti K."/>
            <person name="Salamov A."/>
            <person name="Andreopoulos B."/>
            <person name="Baker S."/>
            <person name="Barry K."/>
            <person name="Bills G."/>
            <person name="Bluhm B."/>
            <person name="Cannon C."/>
            <person name="Castanera R."/>
            <person name="Culley D."/>
            <person name="Daum C."/>
            <person name="Ezra D."/>
            <person name="Gonzalez J."/>
            <person name="Henrissat B."/>
            <person name="Kuo A."/>
            <person name="Liang C."/>
            <person name="Lipzen A."/>
            <person name="Lutzoni F."/>
            <person name="Magnuson J."/>
            <person name="Mondo S."/>
            <person name="Nolan M."/>
            <person name="Ohm R."/>
            <person name="Pangilinan J."/>
            <person name="Park H.-J."/>
            <person name="Ramirez L."/>
            <person name="Alfaro M."/>
            <person name="Sun H."/>
            <person name="Tritt A."/>
            <person name="Yoshinaga Y."/>
            <person name="Zwiers L.-H."/>
            <person name="Turgeon B."/>
            <person name="Goodwin S."/>
            <person name="Spatafora J."/>
            <person name="Crous P."/>
            <person name="Grigoriev I."/>
        </authorList>
    </citation>
    <scope>NUCLEOTIDE SEQUENCE</scope>
    <source>
        <strain evidence="1">CBS 269.34</strain>
    </source>
</reference>
<dbReference type="Proteomes" id="UP000799750">
    <property type="component" value="Unassembled WGS sequence"/>
</dbReference>
<dbReference type="AlphaFoldDB" id="A0A6A6R8R1"/>
<evidence type="ECO:0000313" key="1">
    <source>
        <dbReference type="EMBL" id="KAF2501108.1"/>
    </source>
</evidence>
<sequence length="226" mass="25590">MAYAQDGEDGTGSLLDITMEDYRHVIDFFTTHGQDSGMQVLSLAKPPGRLECVAMEVDALRTAGRYFGPVGTEYTQLSVPAHHELFHQTIYSPLSAFLGLPLQVARYPFFGLFNEDDVFSPIRDLMLFRDDQAAKDPRDSLSAVVVREDRKPLAPLHLEALMEFIESKILPMMPEFRRDNPGVKMSMEHLRGKVTPDDFKNFFHNLRAEKAQKDASLLEIPSPFEV</sequence>
<dbReference type="EMBL" id="MU004182">
    <property type="protein sequence ID" value="KAF2501108.1"/>
    <property type="molecule type" value="Genomic_DNA"/>
</dbReference>
<keyword evidence="2" id="KW-1185">Reference proteome</keyword>